<gene>
    <name evidence="2 3" type="primary">rpiA</name>
    <name evidence="3" type="ORF">OU682_11365</name>
</gene>
<dbReference type="EC" id="5.3.1.6" evidence="2"/>
<organism evidence="3 4">
    <name type="scientific">Paracoccus benzoatiresistens</name>
    <dbReference type="NCBI Taxonomy" id="2997341"/>
    <lineage>
        <taxon>Bacteria</taxon>
        <taxon>Pseudomonadati</taxon>
        <taxon>Pseudomonadota</taxon>
        <taxon>Alphaproteobacteria</taxon>
        <taxon>Rhodobacterales</taxon>
        <taxon>Paracoccaceae</taxon>
        <taxon>Paracoccus</taxon>
    </lineage>
</organism>
<feature type="active site" description="Proton acceptor" evidence="2">
    <location>
        <position position="130"/>
    </location>
</feature>
<reference evidence="3" key="1">
    <citation type="submission" date="2022-12" db="EMBL/GenBank/DDBJ databases">
        <title>Paracoccus sp. EF6 isolated from a lake water.</title>
        <authorList>
            <person name="Liu H."/>
        </authorList>
    </citation>
    <scope>NUCLEOTIDE SEQUENCE</scope>
    <source>
        <strain evidence="3">EF6</strain>
    </source>
</reference>
<evidence type="ECO:0000313" key="4">
    <source>
        <dbReference type="Proteomes" id="UP001149822"/>
    </source>
</evidence>
<dbReference type="InterPro" id="IPR020672">
    <property type="entry name" value="Ribose5P_isomerase_typA_subgr"/>
</dbReference>
<feature type="binding site" evidence="2">
    <location>
        <begin position="52"/>
        <end position="55"/>
    </location>
    <ligand>
        <name>substrate</name>
    </ligand>
</feature>
<dbReference type="PANTHER" id="PTHR11934:SF0">
    <property type="entry name" value="RIBOSE-5-PHOSPHATE ISOMERASE"/>
    <property type="match status" value="1"/>
</dbReference>
<comment type="caution">
    <text evidence="3">The sequence shown here is derived from an EMBL/GenBank/DDBJ whole genome shotgun (WGS) entry which is preliminary data.</text>
</comment>
<keyword evidence="4" id="KW-1185">Reference proteome</keyword>
<comment type="catalytic activity">
    <reaction evidence="2">
        <text>aldehydo-D-ribose 5-phosphate = D-ribulose 5-phosphate</text>
        <dbReference type="Rhea" id="RHEA:14657"/>
        <dbReference type="ChEBI" id="CHEBI:58121"/>
        <dbReference type="ChEBI" id="CHEBI:58273"/>
        <dbReference type="EC" id="5.3.1.6"/>
    </reaction>
</comment>
<comment type="similarity">
    <text evidence="2">Belongs to the ribose 5-phosphate isomerase family.</text>
</comment>
<dbReference type="NCBIfam" id="NF001924">
    <property type="entry name" value="PRK00702.1"/>
    <property type="match status" value="1"/>
</dbReference>
<dbReference type="NCBIfam" id="TIGR00021">
    <property type="entry name" value="rpiA"/>
    <property type="match status" value="1"/>
</dbReference>
<dbReference type="Gene3D" id="3.40.50.1360">
    <property type="match status" value="1"/>
</dbReference>
<dbReference type="InterPro" id="IPR037171">
    <property type="entry name" value="NagB/RpiA_transferase-like"/>
</dbReference>
<evidence type="ECO:0000256" key="1">
    <source>
        <dbReference type="ARBA" id="ARBA00023235"/>
    </source>
</evidence>
<dbReference type="HAMAP" id="MF_00170">
    <property type="entry name" value="Rib_5P_isom_A"/>
    <property type="match status" value="1"/>
</dbReference>
<keyword evidence="1 2" id="KW-0413">Isomerase</keyword>
<proteinExistence type="inferred from homology"/>
<name>A0ABT4J553_9RHOB</name>
<dbReference type="SUPFAM" id="SSF100950">
    <property type="entry name" value="NagB/RpiA/CoA transferase-like"/>
    <property type="match status" value="1"/>
</dbReference>
<comment type="subunit">
    <text evidence="2">Homodimer.</text>
</comment>
<evidence type="ECO:0000313" key="3">
    <source>
        <dbReference type="EMBL" id="MCZ0962219.1"/>
    </source>
</evidence>
<feature type="binding site" evidence="2">
    <location>
        <begin position="121"/>
        <end position="124"/>
    </location>
    <ligand>
        <name>substrate</name>
    </ligand>
</feature>
<protein>
    <recommendedName>
        <fullName evidence="2">Ribose-5-phosphate isomerase A</fullName>
        <ecNumber evidence="2">5.3.1.6</ecNumber>
    </recommendedName>
    <alternativeName>
        <fullName evidence="2">Phosphoriboisomerase A</fullName>
        <shortName evidence="2">PRI</shortName>
    </alternativeName>
</protein>
<dbReference type="Proteomes" id="UP001149822">
    <property type="component" value="Unassembled WGS sequence"/>
</dbReference>
<dbReference type="CDD" id="cd01398">
    <property type="entry name" value="RPI_A"/>
    <property type="match status" value="1"/>
</dbReference>
<dbReference type="SUPFAM" id="SSF75445">
    <property type="entry name" value="D-ribose-5-phosphate isomerase (RpiA), lid domain"/>
    <property type="match status" value="1"/>
</dbReference>
<feature type="binding site" evidence="2">
    <location>
        <begin position="108"/>
        <end position="111"/>
    </location>
    <ligand>
        <name>substrate</name>
    </ligand>
</feature>
<dbReference type="EMBL" id="JAPTYD010000013">
    <property type="protein sequence ID" value="MCZ0962219.1"/>
    <property type="molecule type" value="Genomic_DNA"/>
</dbReference>
<comment type="pathway">
    <text evidence="2">Carbohydrate degradation; pentose phosphate pathway; D-ribose 5-phosphate from D-ribulose 5-phosphate (non-oxidative stage): step 1/1.</text>
</comment>
<comment type="function">
    <text evidence="2">Catalyzes the reversible conversion of ribose-5-phosphate to ribulose 5-phosphate.</text>
</comment>
<dbReference type="Pfam" id="PF06026">
    <property type="entry name" value="Rib_5-P_isom_A"/>
    <property type="match status" value="1"/>
</dbReference>
<feature type="binding site" evidence="2">
    <location>
        <position position="148"/>
    </location>
    <ligand>
        <name>substrate</name>
    </ligand>
</feature>
<dbReference type="GO" id="GO:0004751">
    <property type="term" value="F:ribose-5-phosphate isomerase activity"/>
    <property type="evidence" value="ECO:0007669"/>
    <property type="project" value="UniProtKB-EC"/>
</dbReference>
<dbReference type="PANTHER" id="PTHR11934">
    <property type="entry name" value="RIBOSE-5-PHOSPHATE ISOMERASE"/>
    <property type="match status" value="1"/>
</dbReference>
<accession>A0ABT4J553</accession>
<dbReference type="InterPro" id="IPR004788">
    <property type="entry name" value="Ribose5P_isomerase_type_A"/>
</dbReference>
<dbReference type="Gene3D" id="3.30.70.260">
    <property type="match status" value="1"/>
</dbReference>
<sequence>MAGLVPLSYNPWNAHEWRPPMAQMSEPDPAKLAAARAAVALVQDGMKLGLGTGSTASIMVRELAARAKAEGLSLRCAATSKATCELAESLGLSIETLDQIGWLDMTIDGADEIDPDLHLIKGGGGAHLREKIVAAASKRMVVIADPAKVVEQLGAFPLPVEVLQFGFETTRTLIRRALQDLDLGDREVLHRLKGSEPWVTDEGNWILDLHLKCIPDPVALARALAAIPGVVEHGLFLGMCSLAIIGKPDGTVVRLDRNADIDADMLAGEGDRP</sequence>
<evidence type="ECO:0000256" key="2">
    <source>
        <dbReference type="HAMAP-Rule" id="MF_00170"/>
    </source>
</evidence>